<feature type="transmembrane region" description="Helical" evidence="2">
    <location>
        <begin position="41"/>
        <end position="63"/>
    </location>
</feature>
<name>B7KVV3_METC4</name>
<sequence>MSDSDFLPEGTLRGLPGPLPPGERILWRGAPSLSGVLLRALHARLVLVWFAGTATVLAIGAAASGGPARALAVAGPTLLIGLAALGLLGFLAWLVHRTTVYTLTDRRMVLHVGIALPITLNLPLTRIESADLRLFSDGTGDIPLRLPPGERVAYLHLWPHARPWRVSRPEPMLRSVPEARSVVALLAPALAAQTEGSAEGIAEGLAKDLAKGPARAAEPAATGRANAAPGRLATAGAR</sequence>
<dbReference type="NCBIfam" id="NF040894">
    <property type="entry name" value="puhB_PGC"/>
    <property type="match status" value="1"/>
</dbReference>
<feature type="compositionally biased region" description="Low complexity" evidence="1">
    <location>
        <begin position="212"/>
        <end position="231"/>
    </location>
</feature>
<feature type="transmembrane region" description="Helical" evidence="2">
    <location>
        <begin position="108"/>
        <end position="124"/>
    </location>
</feature>
<dbReference type="HOGENOM" id="CLU_091008_0_0_5"/>
<feature type="transmembrane region" description="Helical" evidence="2">
    <location>
        <begin position="70"/>
        <end position="96"/>
    </location>
</feature>
<gene>
    <name evidence="3" type="ordered locus">Mchl_5276</name>
</gene>
<dbReference type="InterPro" id="IPR054839">
    <property type="entry name" value="puhB_PGC"/>
</dbReference>
<feature type="region of interest" description="Disordered" evidence="1">
    <location>
        <begin position="212"/>
        <end position="238"/>
    </location>
</feature>
<dbReference type="Proteomes" id="UP000002385">
    <property type="component" value="Chromosome"/>
</dbReference>
<protein>
    <submittedName>
        <fullName evidence="3">Putative photosynthetic complex assembly protein</fullName>
    </submittedName>
</protein>
<evidence type="ECO:0000313" key="3">
    <source>
        <dbReference type="EMBL" id="ACK86038.1"/>
    </source>
</evidence>
<dbReference type="AlphaFoldDB" id="B7KVV3"/>
<dbReference type="KEGG" id="mch:Mchl_5276"/>
<dbReference type="EMBL" id="CP001298">
    <property type="protein sequence ID" value="ACK86038.1"/>
    <property type="molecule type" value="Genomic_DNA"/>
</dbReference>
<dbReference type="RefSeq" id="WP_015952886.1">
    <property type="nucleotide sequence ID" value="NC_011757.1"/>
</dbReference>
<reference evidence="4" key="1">
    <citation type="submission" date="2008-12" db="EMBL/GenBank/DDBJ databases">
        <title>Complete sequence of chromosome of Methylobacterium chloromethanicum CM4.</title>
        <authorList>
            <consortium name="US DOE Joint Genome Institute"/>
            <person name="Lucas S."/>
            <person name="Copeland A."/>
            <person name="Lapidus A."/>
            <person name="Glavina del Rio T."/>
            <person name="Dalin E."/>
            <person name="Tice H."/>
            <person name="Bruce D."/>
            <person name="Goodwin L."/>
            <person name="Pitluck S."/>
            <person name="Chertkov O."/>
            <person name="Brettin T."/>
            <person name="Detter J.C."/>
            <person name="Han C."/>
            <person name="Larimer F."/>
            <person name="Land M."/>
            <person name="Hauser L."/>
            <person name="Kyrpides N."/>
            <person name="Mikhailova N."/>
            <person name="Marx C."/>
            <person name="Richardson P."/>
        </authorList>
    </citation>
    <scope>NUCLEOTIDE SEQUENCE [LARGE SCALE GENOMIC DNA]</scope>
    <source>
        <strain evidence="4">CM4 / NCIMB 13688</strain>
    </source>
</reference>
<evidence type="ECO:0000256" key="1">
    <source>
        <dbReference type="SAM" id="MobiDB-lite"/>
    </source>
</evidence>
<keyword evidence="2" id="KW-0472">Membrane</keyword>
<keyword evidence="2" id="KW-1133">Transmembrane helix</keyword>
<reference evidence="3 4" key="2">
    <citation type="journal article" date="2012" name="J. Bacteriol.">
        <title>Complete genome sequences of six strains of the genus Methylobacterium.</title>
        <authorList>
            <person name="Marx C.J."/>
            <person name="Bringel F."/>
            <person name="Chistoserdova L."/>
            <person name="Moulin L."/>
            <person name="Farhan Ul Haque M."/>
            <person name="Fleischman D.E."/>
            <person name="Gruffaz C."/>
            <person name="Jourand P."/>
            <person name="Knief C."/>
            <person name="Lee M.C."/>
            <person name="Muller E.E."/>
            <person name="Nadalig T."/>
            <person name="Peyraud R."/>
            <person name="Roselli S."/>
            <person name="Russ L."/>
            <person name="Goodwin L.A."/>
            <person name="Ivanova N."/>
            <person name="Kyrpides N."/>
            <person name="Lajus A."/>
            <person name="Land M.L."/>
            <person name="Medigue C."/>
            <person name="Mikhailova N."/>
            <person name="Nolan M."/>
            <person name="Woyke T."/>
            <person name="Stolyar S."/>
            <person name="Vorholt J.A."/>
            <person name="Vuilleumier S."/>
        </authorList>
    </citation>
    <scope>NUCLEOTIDE SEQUENCE [LARGE SCALE GENOMIC DNA]</scope>
    <source>
        <strain evidence="4">CM4 / NCIMB 13688</strain>
    </source>
</reference>
<keyword evidence="2" id="KW-0812">Transmembrane</keyword>
<proteinExistence type="predicted"/>
<accession>B7KVV3</accession>
<evidence type="ECO:0000313" key="4">
    <source>
        <dbReference type="Proteomes" id="UP000002385"/>
    </source>
</evidence>
<organism evidence="3 4">
    <name type="scientific">Methylorubrum extorquens (strain CM4 / NCIMB 13688)</name>
    <name type="common">Methylobacterium extorquens</name>
    <dbReference type="NCBI Taxonomy" id="440085"/>
    <lineage>
        <taxon>Bacteria</taxon>
        <taxon>Pseudomonadati</taxon>
        <taxon>Pseudomonadota</taxon>
        <taxon>Alphaproteobacteria</taxon>
        <taxon>Hyphomicrobiales</taxon>
        <taxon>Methylobacteriaceae</taxon>
        <taxon>Methylorubrum</taxon>
    </lineage>
</organism>
<evidence type="ECO:0000256" key="2">
    <source>
        <dbReference type="SAM" id="Phobius"/>
    </source>
</evidence>